<dbReference type="EMBL" id="DSZN01000108">
    <property type="protein sequence ID" value="HGQ86036.1"/>
    <property type="molecule type" value="Genomic_DNA"/>
</dbReference>
<dbReference type="InterPro" id="IPR051782">
    <property type="entry name" value="ABC_Transporter_VariousFunc"/>
</dbReference>
<dbReference type="GO" id="GO:0005524">
    <property type="term" value="F:ATP binding"/>
    <property type="evidence" value="ECO:0007669"/>
    <property type="project" value="UniProtKB-KW"/>
</dbReference>
<dbReference type="PROSITE" id="PS50893">
    <property type="entry name" value="ABC_TRANSPORTER_2"/>
    <property type="match status" value="1"/>
</dbReference>
<dbReference type="PANTHER" id="PTHR42939:SF1">
    <property type="entry name" value="ABC TRANSPORTER ATP-BINDING PROTEIN ALBC-RELATED"/>
    <property type="match status" value="1"/>
</dbReference>
<dbReference type="SMART" id="SM00382">
    <property type="entry name" value="AAA"/>
    <property type="match status" value="1"/>
</dbReference>
<proteinExistence type="predicted"/>
<reference evidence="5" key="1">
    <citation type="journal article" date="2020" name="mSystems">
        <title>Genome- and Community-Level Interaction Insights into Carbon Utilization and Element Cycling Functions of Hydrothermarchaeota in Hydrothermal Sediment.</title>
        <authorList>
            <person name="Zhou Z."/>
            <person name="Liu Y."/>
            <person name="Xu W."/>
            <person name="Pan J."/>
            <person name="Luo Z.H."/>
            <person name="Li M."/>
        </authorList>
    </citation>
    <scope>NUCLEOTIDE SEQUENCE [LARGE SCALE GENOMIC DNA]</scope>
    <source>
        <strain evidence="5">SpSt-6</strain>
    </source>
</reference>
<dbReference type="Pfam" id="PF00005">
    <property type="entry name" value="ABC_tran"/>
    <property type="match status" value="1"/>
</dbReference>
<evidence type="ECO:0000259" key="4">
    <source>
        <dbReference type="PROSITE" id="PS50893"/>
    </source>
</evidence>
<keyword evidence="3 5" id="KW-0067">ATP-binding</keyword>
<dbReference type="InterPro" id="IPR003439">
    <property type="entry name" value="ABC_transporter-like_ATP-bd"/>
</dbReference>
<evidence type="ECO:0000256" key="3">
    <source>
        <dbReference type="ARBA" id="ARBA00022840"/>
    </source>
</evidence>
<sequence length="302" mass="35039">MKNEVIICNNISLSIKNKKILKNINFSIFQGEIIALIGPNGAGKTTLLKAVSGLLKPDIGEILIFNKNIYRSYIPEIKAFIEIPSAFDYFTGEEFLKYFTALNNKEFSVEKIFEFFSQEELELLKKKKISEYSHGKKQKVFLTAIFLCEPQILLLDEPTIALDVSTLRLLTQKILELKEKGCTIIISSHDFHFVNTLCERILFIKDGEIVSDIRQPEILDKIDLSSRIFQYLLTIKDDLSIEKAKEIMGKALKKINDNVYMIECTFLQLQEILKQLVEKQVRILEIKYYKDPTEIFFEKFLQ</sequence>
<organism evidence="5">
    <name type="scientific">Thermodesulfobacterium geofontis</name>
    <dbReference type="NCBI Taxonomy" id="1295609"/>
    <lineage>
        <taxon>Bacteria</taxon>
        <taxon>Pseudomonadati</taxon>
        <taxon>Thermodesulfobacteriota</taxon>
        <taxon>Thermodesulfobacteria</taxon>
        <taxon>Thermodesulfobacteriales</taxon>
        <taxon>Thermodesulfobacteriaceae</taxon>
        <taxon>Thermodesulfobacterium</taxon>
    </lineage>
</organism>
<evidence type="ECO:0000256" key="2">
    <source>
        <dbReference type="ARBA" id="ARBA00022741"/>
    </source>
</evidence>
<dbReference type="Gene3D" id="3.40.50.300">
    <property type="entry name" value="P-loop containing nucleotide triphosphate hydrolases"/>
    <property type="match status" value="1"/>
</dbReference>
<protein>
    <submittedName>
        <fullName evidence="5">ABC transporter ATP-binding protein</fullName>
    </submittedName>
</protein>
<dbReference type="AlphaFoldDB" id="A0A7C4JSJ3"/>
<name>A0A7C4JSJ3_9BACT</name>
<dbReference type="InterPro" id="IPR027417">
    <property type="entry name" value="P-loop_NTPase"/>
</dbReference>
<gene>
    <name evidence="5" type="ORF">ENT66_06975</name>
</gene>
<comment type="caution">
    <text evidence="5">The sequence shown here is derived from an EMBL/GenBank/DDBJ whole genome shotgun (WGS) entry which is preliminary data.</text>
</comment>
<keyword evidence="1" id="KW-0813">Transport</keyword>
<accession>A0A7C4JSJ3</accession>
<keyword evidence="2" id="KW-0547">Nucleotide-binding</keyword>
<dbReference type="PANTHER" id="PTHR42939">
    <property type="entry name" value="ABC TRANSPORTER ATP-BINDING PROTEIN ALBC-RELATED"/>
    <property type="match status" value="1"/>
</dbReference>
<dbReference type="SUPFAM" id="SSF52540">
    <property type="entry name" value="P-loop containing nucleoside triphosphate hydrolases"/>
    <property type="match status" value="1"/>
</dbReference>
<evidence type="ECO:0000313" key="5">
    <source>
        <dbReference type="EMBL" id="HGQ86036.1"/>
    </source>
</evidence>
<dbReference type="CDD" id="cd03230">
    <property type="entry name" value="ABC_DR_subfamily_A"/>
    <property type="match status" value="1"/>
</dbReference>
<feature type="domain" description="ABC transporter" evidence="4">
    <location>
        <begin position="6"/>
        <end position="231"/>
    </location>
</feature>
<dbReference type="GO" id="GO:0016887">
    <property type="term" value="F:ATP hydrolysis activity"/>
    <property type="evidence" value="ECO:0007669"/>
    <property type="project" value="InterPro"/>
</dbReference>
<evidence type="ECO:0000256" key="1">
    <source>
        <dbReference type="ARBA" id="ARBA00022448"/>
    </source>
</evidence>
<dbReference type="InterPro" id="IPR003593">
    <property type="entry name" value="AAA+_ATPase"/>
</dbReference>